<evidence type="ECO:0000313" key="10">
    <source>
        <dbReference type="EMBL" id="MBT2990050.1"/>
    </source>
</evidence>
<dbReference type="SUPFAM" id="SSF52374">
    <property type="entry name" value="Nucleotidylyl transferase"/>
    <property type="match status" value="1"/>
</dbReference>
<dbReference type="EMBL" id="JAHHGM010000013">
    <property type="protein sequence ID" value="MBT2990050.1"/>
    <property type="molecule type" value="Genomic_DNA"/>
</dbReference>
<feature type="domain" description="Glutamyl/glutaminyl-tRNA synthetase class Ib catalytic" evidence="9">
    <location>
        <begin position="11"/>
        <end position="245"/>
    </location>
</feature>
<sequence length="311" mass="34994">MPDHDENRRYRGRFAPTPSGELHFGSLVAAMGSYLDARSHRGEWCLRMEDLDRTREVKGAAKSILLTLEKFGFQWDGEIVYQSQRNAAYTDAVDRLLAARLAYPCGCSRKQIEKRADSGAEGAIYPGTCRGGIANGRTERSIRVLTTGQTITIEDSLQGLISQRLNREIGDFVIRRADGYHAYQLAVVIDDAWQGITDVIRGVDLLSSTPRQHYLQRLLKLPHPEYAHLPLAVDDRGRKLSKQYKDAPVDPARPIESLLHALNFLNQPLPPQCPDSLEAFWEWAVTNWSLAKVPGHLQIPAASRRNLKSLR</sequence>
<dbReference type="Proteomes" id="UP000770889">
    <property type="component" value="Unassembled WGS sequence"/>
</dbReference>
<feature type="short sequence motif" description="'KMSKS' region" evidence="7">
    <location>
        <begin position="239"/>
        <end position="243"/>
    </location>
</feature>
<protein>
    <recommendedName>
        <fullName evidence="7">Glutamyl-Q tRNA(Asp) synthetase</fullName>
        <shortName evidence="7">Glu-Q-RSs</shortName>
        <ecNumber evidence="7">6.1.1.-</ecNumber>
    </recommendedName>
</protein>
<keyword evidence="3 7" id="KW-0547">Nucleotide-binding</keyword>
<keyword evidence="6 7" id="KW-0030">Aminoacyl-tRNA synthetase</keyword>
<evidence type="ECO:0000256" key="8">
    <source>
        <dbReference type="RuleBase" id="RU363037"/>
    </source>
</evidence>
<evidence type="ECO:0000313" key="11">
    <source>
        <dbReference type="Proteomes" id="UP000770889"/>
    </source>
</evidence>
<feature type="binding site" evidence="7">
    <location>
        <position position="107"/>
    </location>
    <ligand>
        <name>Zn(2+)</name>
        <dbReference type="ChEBI" id="CHEBI:29105"/>
    </ligand>
</feature>
<comment type="caution">
    <text evidence="10">The sequence shown here is derived from an EMBL/GenBank/DDBJ whole genome shotgun (WGS) entry which is preliminary data.</text>
</comment>
<evidence type="ECO:0000256" key="4">
    <source>
        <dbReference type="ARBA" id="ARBA00022833"/>
    </source>
</evidence>
<dbReference type="GO" id="GO:0005524">
    <property type="term" value="F:ATP binding"/>
    <property type="evidence" value="ECO:0007669"/>
    <property type="project" value="UniProtKB-KW"/>
</dbReference>
<gene>
    <name evidence="10" type="primary">gluQRS</name>
    <name evidence="7" type="synonym">gluQ</name>
    <name evidence="10" type="ORF">KME65_13935</name>
</gene>
<evidence type="ECO:0000256" key="7">
    <source>
        <dbReference type="HAMAP-Rule" id="MF_01428"/>
    </source>
</evidence>
<comment type="similarity">
    <text evidence="7">Belongs to the class-I aminoacyl-tRNA synthetase family. GluQ subfamily.</text>
</comment>
<evidence type="ECO:0000256" key="6">
    <source>
        <dbReference type="ARBA" id="ARBA00023146"/>
    </source>
</evidence>
<dbReference type="PANTHER" id="PTHR43311">
    <property type="entry name" value="GLUTAMATE--TRNA LIGASE"/>
    <property type="match status" value="1"/>
</dbReference>
<proteinExistence type="inferred from homology"/>
<dbReference type="Gene3D" id="3.40.50.620">
    <property type="entry name" value="HUPs"/>
    <property type="match status" value="1"/>
</dbReference>
<feature type="short sequence motif" description="'HIGH' region" evidence="7">
    <location>
        <begin position="16"/>
        <end position="26"/>
    </location>
</feature>
<dbReference type="GO" id="GO:0008270">
    <property type="term" value="F:zinc ion binding"/>
    <property type="evidence" value="ECO:0007669"/>
    <property type="project" value="UniProtKB-UniRule"/>
</dbReference>
<feature type="binding site" evidence="7">
    <location>
        <begin position="13"/>
        <end position="17"/>
    </location>
    <ligand>
        <name>L-glutamate</name>
        <dbReference type="ChEBI" id="CHEBI:29985"/>
    </ligand>
</feature>
<keyword evidence="4 7" id="KW-0862">Zinc</keyword>
<reference evidence="10 11" key="1">
    <citation type="submission" date="2021-05" db="EMBL/GenBank/DDBJ databases">
        <title>Genetic and Functional Diversity in Clade A Lucinid endosymbionts from the Bahamas.</title>
        <authorList>
            <person name="Giani N.M."/>
            <person name="Engel A.S."/>
            <person name="Campbell B.J."/>
        </authorList>
    </citation>
    <scope>NUCLEOTIDE SEQUENCE [LARGE SCALE GENOMIC DNA]</scope>
    <source>
        <strain evidence="10">LUC16012Gg_MoonRockCtena</strain>
    </source>
</reference>
<keyword evidence="1 7" id="KW-0436">Ligase</keyword>
<evidence type="ECO:0000256" key="5">
    <source>
        <dbReference type="ARBA" id="ARBA00022840"/>
    </source>
</evidence>
<dbReference type="GO" id="GO:0006424">
    <property type="term" value="P:glutamyl-tRNA aminoacylation"/>
    <property type="evidence" value="ECO:0007669"/>
    <property type="project" value="InterPro"/>
</dbReference>
<dbReference type="NCBIfam" id="TIGR03838">
    <property type="entry name" value="queuosine_YadB"/>
    <property type="match status" value="1"/>
</dbReference>
<feature type="binding site" evidence="7">
    <location>
        <position position="242"/>
    </location>
    <ligand>
        <name>ATP</name>
        <dbReference type="ChEBI" id="CHEBI:30616"/>
    </ligand>
</feature>
<dbReference type="InterPro" id="IPR020058">
    <property type="entry name" value="Glu/Gln-tRNA-synth_Ib_cat-dom"/>
</dbReference>
<dbReference type="InterPro" id="IPR022380">
    <property type="entry name" value="Glu-Q_tRNA(Asp)_Synthase"/>
</dbReference>
<keyword evidence="2 7" id="KW-0479">Metal-binding</keyword>
<dbReference type="PRINTS" id="PR00987">
    <property type="entry name" value="TRNASYNTHGLU"/>
</dbReference>
<dbReference type="InterPro" id="IPR000924">
    <property type="entry name" value="Glu/Gln-tRNA-synth"/>
</dbReference>
<dbReference type="Pfam" id="PF00749">
    <property type="entry name" value="tRNA-synt_1c"/>
    <property type="match status" value="1"/>
</dbReference>
<dbReference type="GO" id="GO:0004818">
    <property type="term" value="F:glutamate-tRNA ligase activity"/>
    <property type="evidence" value="ECO:0007669"/>
    <property type="project" value="TreeGrafter"/>
</dbReference>
<feature type="binding site" evidence="7">
    <location>
        <position position="105"/>
    </location>
    <ligand>
        <name>Zn(2+)</name>
        <dbReference type="ChEBI" id="CHEBI:29105"/>
    </ligand>
</feature>
<comment type="cofactor">
    <cofactor evidence="7">
        <name>Zn(2+)</name>
        <dbReference type="ChEBI" id="CHEBI:29105"/>
    </cofactor>
    <text evidence="7">Binds 1 zinc ion per subunit.</text>
</comment>
<dbReference type="EC" id="6.1.1.-" evidence="7"/>
<feature type="binding site" evidence="7">
    <location>
        <position position="183"/>
    </location>
    <ligand>
        <name>L-glutamate</name>
        <dbReference type="ChEBI" id="CHEBI:29985"/>
    </ligand>
</feature>
<comment type="function">
    <text evidence="7">Catalyzes the tRNA-independent activation of glutamate in presence of ATP and the subsequent transfer of glutamate onto a tRNA(Asp). Glutamate is transferred on the 2-amino-5-(4,5-dihydroxy-2-cyclopenten-1-yl) moiety of the queuosine in the wobble position of the QUC anticodon.</text>
</comment>
<accession>A0A944QVI7</accession>
<evidence type="ECO:0000256" key="2">
    <source>
        <dbReference type="ARBA" id="ARBA00022723"/>
    </source>
</evidence>
<feature type="binding site" evidence="7">
    <location>
        <position position="129"/>
    </location>
    <ligand>
        <name>Zn(2+)</name>
        <dbReference type="ChEBI" id="CHEBI:29105"/>
    </ligand>
</feature>
<evidence type="ECO:0000259" key="9">
    <source>
        <dbReference type="Pfam" id="PF00749"/>
    </source>
</evidence>
<dbReference type="NCBIfam" id="NF004314">
    <property type="entry name" value="PRK05710.1-3"/>
    <property type="match status" value="1"/>
</dbReference>
<keyword evidence="5 7" id="KW-0067">ATP-binding</keyword>
<dbReference type="AlphaFoldDB" id="A0A944QVI7"/>
<name>A0A944QVI7_9GAMM</name>
<dbReference type="PANTHER" id="PTHR43311:SF1">
    <property type="entry name" value="GLUTAMYL-Q TRNA(ASP) SYNTHETASE"/>
    <property type="match status" value="1"/>
</dbReference>
<dbReference type="GO" id="GO:0006400">
    <property type="term" value="P:tRNA modification"/>
    <property type="evidence" value="ECO:0007669"/>
    <property type="project" value="InterPro"/>
</dbReference>
<feature type="binding site" evidence="7">
    <location>
        <position position="125"/>
    </location>
    <ligand>
        <name>Zn(2+)</name>
        <dbReference type="ChEBI" id="CHEBI:29105"/>
    </ligand>
</feature>
<feature type="binding site" evidence="7">
    <location>
        <position position="201"/>
    </location>
    <ligand>
        <name>L-glutamate</name>
        <dbReference type="ChEBI" id="CHEBI:29985"/>
    </ligand>
</feature>
<organism evidence="10 11">
    <name type="scientific">Candidatus Thiodiazotropha taylori</name>
    <dbReference type="NCBI Taxonomy" id="2792791"/>
    <lineage>
        <taxon>Bacteria</taxon>
        <taxon>Pseudomonadati</taxon>
        <taxon>Pseudomonadota</taxon>
        <taxon>Gammaproteobacteria</taxon>
        <taxon>Chromatiales</taxon>
        <taxon>Sedimenticolaceae</taxon>
        <taxon>Candidatus Thiodiazotropha</taxon>
    </lineage>
</organism>
<evidence type="ECO:0000256" key="1">
    <source>
        <dbReference type="ARBA" id="ARBA00022598"/>
    </source>
</evidence>
<feature type="binding site" evidence="7">
    <location>
        <position position="49"/>
    </location>
    <ligand>
        <name>L-glutamate</name>
        <dbReference type="ChEBI" id="CHEBI:29985"/>
    </ligand>
</feature>
<dbReference type="FunFam" id="3.40.50.620:FF:000093">
    <property type="entry name" value="Glutamyl-Q tRNA(Asp) synthetase"/>
    <property type="match status" value="1"/>
</dbReference>
<keyword evidence="8" id="KW-0648">Protein biosynthesis</keyword>
<evidence type="ECO:0000256" key="3">
    <source>
        <dbReference type="ARBA" id="ARBA00022741"/>
    </source>
</evidence>
<dbReference type="HAMAP" id="MF_01428">
    <property type="entry name" value="Glu_Q_tRNA_synth"/>
    <property type="match status" value="1"/>
</dbReference>
<dbReference type="InterPro" id="IPR049940">
    <property type="entry name" value="GluQ/Sye"/>
</dbReference>
<dbReference type="GO" id="GO:0005829">
    <property type="term" value="C:cytosol"/>
    <property type="evidence" value="ECO:0007669"/>
    <property type="project" value="TreeGrafter"/>
</dbReference>
<dbReference type="InterPro" id="IPR014729">
    <property type="entry name" value="Rossmann-like_a/b/a_fold"/>
</dbReference>